<dbReference type="PANTHER" id="PTHR45527">
    <property type="entry name" value="NONRIBOSOMAL PEPTIDE SYNTHETASE"/>
    <property type="match status" value="1"/>
</dbReference>
<feature type="coiled-coil region" evidence="5">
    <location>
        <begin position="1021"/>
        <end position="1048"/>
    </location>
</feature>
<dbReference type="FunFam" id="1.10.1200.10:FF:000016">
    <property type="entry name" value="Non-ribosomal peptide synthase"/>
    <property type="match status" value="1"/>
</dbReference>
<reference evidence="8" key="1">
    <citation type="submission" date="2020-09" db="EMBL/GenBank/DDBJ databases">
        <title>Whole genome shotgun sequence of Streptomyces xanthophaeus NBRC 12829.</title>
        <authorList>
            <person name="Komaki H."/>
            <person name="Tamura T."/>
        </authorList>
    </citation>
    <scope>NUCLEOTIDE SEQUENCE</scope>
    <source>
        <strain evidence="8">NBRC 12829</strain>
    </source>
</reference>
<name>A0A919H1Q9_9ACTN</name>
<evidence type="ECO:0000256" key="3">
    <source>
        <dbReference type="ARBA" id="ARBA00022450"/>
    </source>
</evidence>
<evidence type="ECO:0000256" key="1">
    <source>
        <dbReference type="ARBA" id="ARBA00001957"/>
    </source>
</evidence>
<keyword evidence="4" id="KW-0597">Phosphoprotein</keyword>
<feature type="region of interest" description="Disordered" evidence="6">
    <location>
        <begin position="1655"/>
        <end position="1698"/>
    </location>
</feature>
<dbReference type="Gene3D" id="3.30.559.10">
    <property type="entry name" value="Chloramphenicol acetyltransferase-like domain"/>
    <property type="match status" value="3"/>
</dbReference>
<keyword evidence="9" id="KW-1185">Reference proteome</keyword>
<keyword evidence="3" id="KW-0596">Phosphopantetheine</keyword>
<evidence type="ECO:0000256" key="4">
    <source>
        <dbReference type="ARBA" id="ARBA00022553"/>
    </source>
</evidence>
<dbReference type="GO" id="GO:0003824">
    <property type="term" value="F:catalytic activity"/>
    <property type="evidence" value="ECO:0007669"/>
    <property type="project" value="InterPro"/>
</dbReference>
<comment type="caution">
    <text evidence="8">The sequence shown here is derived from an EMBL/GenBank/DDBJ whole genome shotgun (WGS) entry which is preliminary data.</text>
</comment>
<feature type="region of interest" description="Disordered" evidence="6">
    <location>
        <begin position="1772"/>
        <end position="1791"/>
    </location>
</feature>
<dbReference type="InterPro" id="IPR009081">
    <property type="entry name" value="PP-bd_ACP"/>
</dbReference>
<dbReference type="InterPro" id="IPR036736">
    <property type="entry name" value="ACP-like_sf"/>
</dbReference>
<dbReference type="InterPro" id="IPR001242">
    <property type="entry name" value="Condensation_dom"/>
</dbReference>
<dbReference type="PROSITE" id="PS00012">
    <property type="entry name" value="PHOSPHOPANTETHEINE"/>
    <property type="match status" value="1"/>
</dbReference>
<dbReference type="Gene3D" id="3.30.559.30">
    <property type="entry name" value="Nonribosomal peptide synthetase, condensation domain"/>
    <property type="match status" value="3"/>
</dbReference>
<dbReference type="SMART" id="SM00823">
    <property type="entry name" value="PKS_PP"/>
    <property type="match status" value="3"/>
</dbReference>
<dbReference type="InterPro" id="IPR006162">
    <property type="entry name" value="Ppantetheine_attach_site"/>
</dbReference>
<dbReference type="GO" id="GO:0017000">
    <property type="term" value="P:antibiotic biosynthetic process"/>
    <property type="evidence" value="ECO:0007669"/>
    <property type="project" value="UniProtKB-ARBA"/>
</dbReference>
<sequence length="1791" mass="189102">MPVIPLSFAQRRLWFLGRLQGPSAAYNAPVVLHLDAEPDAGALGAALVDVVERHEVLRTVLKAGADGEPYQHVLDASAVPGLAVTPCAPGEVDAAVRAFVRRAIDVTVEPPLRARLLRPGDGTCVLVLLVHHVATDGWSVGPLLRDLGRAYEARQAGRAPDWAPLPVQYTDYSLWQHELLGDPADPDSLAREQLEHWRAALAGAPAVISLPADRPRPAEPSGRGATVTARLDAAAHGALLGLARTHRASLTMVARAALAAALSAVGAGEDVVIGAPVAGRPDEDLYELVGFFVNSLALRTDLSGDPSLGELLRRVREADLAAYEHAELPFDLLVEHLSPERALGHHPFFQVMLTVDAGDGPAGPVSLGGGVGGRLAEVDLDAAKFDLTWYCAQRHAADGRPDGLEIGLQYASDLFDEETARLLLDVYGRALAAFARDPERRTGQLDLLTPEEAGALAARRERLEAAPAQAPAAAGPARRDVLSPREEILCGLFAEVLGRERMDADANFFRSGGHSLLAGKLVNRIRGALGLELGIRDLFLAPTPAALHRRLAELGRAATARPALVPVPAGQRPERIPLSAAQRALWLVGRIEGPSATYNAPLVLRLDAVPERGPLAAALADLLERHQVLRTVYGAEGGEPYQRVVQAPGGLLEVAGCAPAELEKEITALGREPFDLAARPPFRARLLLPGDGTAVLVLLVHHIATDGWSLAPLLRDLGQAYAARCTGRAPEWRPLPVQYADYALWQRELLADPAGLVDHWRAALEGMPARTELPADRPRPAEPSGRAAAHGARLGAPAHRALVALARTRRASFFMVARAALAAALSAVGAGTDLAIGTPVAGRPDQDLHELVGCFVNSLVLRTDLSGDPAVGAFVDRVRDADLAAFDHQDLPFGLLVEQLAEPGRALGEHPFFQVMLTVQGAGQGAGQDGFRLGDLTGRAGSTDLGAAKFDLSFHCAELAGGDGAPAGLDVHVQYAQDLFDADTARLLLEVYVRALEAFAASPQARLGELALVRPEEADALARKRAARAAAEQERAAAADRAAAARRAAAGSGAPVSRSPREEILCGLFAELLGRERMDADANFFRSGGHSLLASKLVNRIRAVLGVEAGIRDLFLAPTPAALHRRLAELGGAATSRPTLVPVPAGQRPERIPLSAAQRRLWFVDQLEGPSPAYNIALVRRLERPLDPAALTAALADVAERHEVLRTVYGAEGGEPYQRVLSGARPQLELARPADVAAAVDEAAGHVFDLSRDLPLRAWLFLPDGEGPQTLVVLLHHIAADGWSTGPLLADLATAYGARLAGREPGWSPLPVQYADHTLWQQELLAGAGTELDYWEGALAGLAPLTDLPTERHRPAEPSGRGALTGFAVDAATHRRLTRLAHGHGATLFMVVQAALAAALTRLGAGTDLALGTTVAGRSDEALSSLVGFFVNTLVLRTDTTGDPAFGELLDRVREADLAAYAHQDLPFDRLVEHLNPHRSSAHHPLVQVMLQVNPEPPAADGAGPLAGTELPYGSGSAKSDLTFALSELPGGGLAGVLEYATDLYGPVGAEGLAALLVSALELFAADPGRRLSELPAPADIRGARPLVGGYPIDLAHVSAVLSAHPAVVRARARVEEGRLTAHAEGAVTEAELQAWAAERLPEYAVPSAVRLPRAAPAAATAPDPGGPGTAGRAREDRRAGEDRRAHGARETGQDRPDGLAATVLRLFAEVLESGGIGPDDNFFKSGGHSLLAVRLVNRVRAELGRELTLREVFRHPTPARLAALLTSAPAAPTAAPALRRRTHAGSRVRP</sequence>
<dbReference type="GO" id="GO:0005829">
    <property type="term" value="C:cytosol"/>
    <property type="evidence" value="ECO:0007669"/>
    <property type="project" value="TreeGrafter"/>
</dbReference>
<evidence type="ECO:0000313" key="8">
    <source>
        <dbReference type="EMBL" id="GHI86636.1"/>
    </source>
</evidence>
<dbReference type="Pfam" id="PF00668">
    <property type="entry name" value="Condensation"/>
    <property type="match status" value="3"/>
</dbReference>
<dbReference type="GO" id="GO:0008610">
    <property type="term" value="P:lipid biosynthetic process"/>
    <property type="evidence" value="ECO:0007669"/>
    <property type="project" value="UniProtKB-ARBA"/>
</dbReference>
<proteinExistence type="inferred from homology"/>
<evidence type="ECO:0000313" key="9">
    <source>
        <dbReference type="Proteomes" id="UP000600026"/>
    </source>
</evidence>
<accession>A0A919H1Q9</accession>
<dbReference type="OrthoDB" id="2472181at2"/>
<dbReference type="InterPro" id="IPR029058">
    <property type="entry name" value="AB_hydrolase_fold"/>
</dbReference>
<dbReference type="GO" id="GO:0072330">
    <property type="term" value="P:monocarboxylic acid biosynthetic process"/>
    <property type="evidence" value="ECO:0007669"/>
    <property type="project" value="UniProtKB-ARBA"/>
</dbReference>
<dbReference type="PROSITE" id="PS50075">
    <property type="entry name" value="CARRIER"/>
    <property type="match status" value="3"/>
</dbReference>
<protein>
    <recommendedName>
        <fullName evidence="7">Carrier domain-containing protein</fullName>
    </recommendedName>
</protein>
<dbReference type="Proteomes" id="UP000600026">
    <property type="component" value="Unassembled WGS sequence"/>
</dbReference>
<dbReference type="InterPro" id="IPR023213">
    <property type="entry name" value="CAT-like_dom_sf"/>
</dbReference>
<dbReference type="Pfam" id="PF00550">
    <property type="entry name" value="PP-binding"/>
    <property type="match status" value="3"/>
</dbReference>
<dbReference type="GO" id="GO:0044550">
    <property type="term" value="P:secondary metabolite biosynthetic process"/>
    <property type="evidence" value="ECO:0007669"/>
    <property type="project" value="TreeGrafter"/>
</dbReference>
<organism evidence="8 9">
    <name type="scientific">Streptomyces xanthophaeus</name>
    <dbReference type="NCBI Taxonomy" id="67385"/>
    <lineage>
        <taxon>Bacteria</taxon>
        <taxon>Bacillati</taxon>
        <taxon>Actinomycetota</taxon>
        <taxon>Actinomycetes</taxon>
        <taxon>Kitasatosporales</taxon>
        <taxon>Streptomycetaceae</taxon>
        <taxon>Streptomyces</taxon>
    </lineage>
</organism>
<dbReference type="SUPFAM" id="SSF47336">
    <property type="entry name" value="ACP-like"/>
    <property type="match status" value="3"/>
</dbReference>
<evidence type="ECO:0000256" key="2">
    <source>
        <dbReference type="ARBA" id="ARBA00006432"/>
    </source>
</evidence>
<feature type="domain" description="Carrier" evidence="7">
    <location>
        <begin position="480"/>
        <end position="555"/>
    </location>
</feature>
<dbReference type="InterPro" id="IPR045851">
    <property type="entry name" value="AMP-bd_C_sf"/>
</dbReference>
<feature type="compositionally biased region" description="Low complexity" evidence="6">
    <location>
        <begin position="1655"/>
        <end position="1664"/>
    </location>
</feature>
<evidence type="ECO:0000256" key="5">
    <source>
        <dbReference type="SAM" id="Coils"/>
    </source>
</evidence>
<feature type="compositionally biased region" description="Basic and acidic residues" evidence="6">
    <location>
        <begin position="1673"/>
        <end position="1698"/>
    </location>
</feature>
<comment type="similarity">
    <text evidence="2">Belongs to the ATP-dependent AMP-binding enzyme family.</text>
</comment>
<dbReference type="Gene3D" id="3.30.300.30">
    <property type="match status" value="1"/>
</dbReference>
<feature type="compositionally biased region" description="Basic residues" evidence="6">
    <location>
        <begin position="1779"/>
        <end position="1791"/>
    </location>
</feature>
<dbReference type="SUPFAM" id="SSF56801">
    <property type="entry name" value="Acetyl-CoA synthetase-like"/>
    <property type="match status" value="1"/>
</dbReference>
<dbReference type="GO" id="GO:0031177">
    <property type="term" value="F:phosphopantetheine binding"/>
    <property type="evidence" value="ECO:0007669"/>
    <property type="project" value="InterPro"/>
</dbReference>
<feature type="domain" description="Carrier" evidence="7">
    <location>
        <begin position="1695"/>
        <end position="1770"/>
    </location>
</feature>
<dbReference type="SUPFAM" id="SSF52777">
    <property type="entry name" value="CoA-dependent acyltransferases"/>
    <property type="match status" value="6"/>
</dbReference>
<dbReference type="GO" id="GO:0043041">
    <property type="term" value="P:amino acid activation for nonribosomal peptide biosynthetic process"/>
    <property type="evidence" value="ECO:0007669"/>
    <property type="project" value="TreeGrafter"/>
</dbReference>
<dbReference type="Gene3D" id="1.10.1200.10">
    <property type="entry name" value="ACP-like"/>
    <property type="match status" value="2"/>
</dbReference>
<evidence type="ECO:0000256" key="6">
    <source>
        <dbReference type="SAM" id="MobiDB-lite"/>
    </source>
</evidence>
<keyword evidence="5" id="KW-0175">Coiled coil</keyword>
<dbReference type="PANTHER" id="PTHR45527:SF1">
    <property type="entry name" value="FATTY ACID SYNTHASE"/>
    <property type="match status" value="1"/>
</dbReference>
<evidence type="ECO:0000259" key="7">
    <source>
        <dbReference type="PROSITE" id="PS50075"/>
    </source>
</evidence>
<gene>
    <name evidence="8" type="ORF">Sxan_40000</name>
</gene>
<dbReference type="CDD" id="cd19540">
    <property type="entry name" value="LCL_NRPS-like"/>
    <property type="match status" value="3"/>
</dbReference>
<feature type="domain" description="Carrier" evidence="7">
    <location>
        <begin position="1056"/>
        <end position="1131"/>
    </location>
</feature>
<dbReference type="Gene3D" id="3.40.50.1820">
    <property type="entry name" value="alpha/beta hydrolase"/>
    <property type="match status" value="1"/>
</dbReference>
<dbReference type="EMBL" id="BNEE01000006">
    <property type="protein sequence ID" value="GHI86636.1"/>
    <property type="molecule type" value="Genomic_DNA"/>
</dbReference>
<dbReference type="InterPro" id="IPR020806">
    <property type="entry name" value="PKS_PP-bd"/>
</dbReference>
<comment type="cofactor">
    <cofactor evidence="1">
        <name>pantetheine 4'-phosphate</name>
        <dbReference type="ChEBI" id="CHEBI:47942"/>
    </cofactor>
</comment>